<dbReference type="InterPro" id="IPR035919">
    <property type="entry name" value="EAL_sf"/>
</dbReference>
<dbReference type="GO" id="GO:0007165">
    <property type="term" value="P:signal transduction"/>
    <property type="evidence" value="ECO:0007669"/>
    <property type="project" value="InterPro"/>
</dbReference>
<comment type="catalytic activity">
    <reaction evidence="4">
        <text>3',3'-c-di-GMP + H2O = 5'-phosphoguanylyl(3'-&gt;5')guanosine + H(+)</text>
        <dbReference type="Rhea" id="RHEA:24902"/>
        <dbReference type="ChEBI" id="CHEBI:15377"/>
        <dbReference type="ChEBI" id="CHEBI:15378"/>
        <dbReference type="ChEBI" id="CHEBI:58754"/>
        <dbReference type="ChEBI" id="CHEBI:58805"/>
        <dbReference type="EC" id="3.1.4.52"/>
    </reaction>
    <physiologicalReaction direction="left-to-right" evidence="4">
        <dbReference type="Rhea" id="RHEA:24903"/>
    </physiologicalReaction>
</comment>
<dbReference type="Pfam" id="PF00563">
    <property type="entry name" value="EAL"/>
    <property type="match status" value="1"/>
</dbReference>
<evidence type="ECO:0000259" key="7">
    <source>
        <dbReference type="PROSITE" id="PS50887"/>
    </source>
</evidence>
<dbReference type="OrthoDB" id="9804951at2"/>
<evidence type="ECO:0000256" key="3">
    <source>
        <dbReference type="ARBA" id="ARBA00022636"/>
    </source>
</evidence>
<comment type="cofactor">
    <cofactor evidence="1">
        <name>Mg(2+)</name>
        <dbReference type="ChEBI" id="CHEBI:18420"/>
    </cofactor>
</comment>
<dbReference type="InterPro" id="IPR043128">
    <property type="entry name" value="Rev_trsase/Diguanyl_cyclase"/>
</dbReference>
<dbReference type="SMART" id="SM00304">
    <property type="entry name" value="HAMP"/>
    <property type="match status" value="1"/>
</dbReference>
<dbReference type="Proteomes" id="UP000295765">
    <property type="component" value="Unassembled WGS sequence"/>
</dbReference>
<dbReference type="InterPro" id="IPR029787">
    <property type="entry name" value="Nucleotide_cyclase"/>
</dbReference>
<dbReference type="GO" id="GO:0071111">
    <property type="term" value="F:cyclic-guanylate-specific phosphodiesterase activity"/>
    <property type="evidence" value="ECO:0007669"/>
    <property type="project" value="UniProtKB-EC"/>
</dbReference>
<dbReference type="PANTHER" id="PTHR44757:SF2">
    <property type="entry name" value="BIOFILM ARCHITECTURE MAINTENANCE PROTEIN MBAA"/>
    <property type="match status" value="1"/>
</dbReference>
<sequence length="586" mass="64437">MRLRFFDRLSIRQTLLLTAALAGVLGVVAGALGGAGDVGAGLAALAVGALGAGAWVLGIERALARAFEELSQLARRAGHDADYTLRSEAARRDAIGRLGADLNDMLERIERRDLMLAAEVSARTRELEDLNAQLHHQAFHDTLTGLPNRALFDDRLEQAVAYSRRHQRRIAVMFLDLDNFKTINDTLGHAAGDELLMLVAERICQVLREVDTVSRFGGDEFTILLLELSPDDYAEHIARRLIDNFEHPFFIQNKPVTITTSIGITIFPDDVPEGGMTNTLDLLKRNADAAMYTAKDAGKNTYQFFEEHMNRAAQEHLSMQLELRRALQENELHVYYQPVVDLRQGRTIGLEALVRWRHPEKGELLPGAFIPFAEKFGLIAQIDQWVLAAVCRQWRDWQAQLPPGFWVAVNLSAASLKNHGLVDEIAEVLYSHGVPASAIVIELTESQLMENARDVLGLLQGLRELGLRLSIDDFGTGYSSLAYLRQFHVDALKIDRSFVHDLGSHDAAAIVSTIVAMARNLKLRVIAEGVETPAQLEVLRGLACDCIQGFLYAAPLPPAAVPAQLHAVLVPPGDAAPDPGAPPLTP</sequence>
<dbReference type="PROSITE" id="PS50885">
    <property type="entry name" value="HAMP"/>
    <property type="match status" value="1"/>
</dbReference>
<dbReference type="InterPro" id="IPR000160">
    <property type="entry name" value="GGDEF_dom"/>
</dbReference>
<dbReference type="CDD" id="cd06225">
    <property type="entry name" value="HAMP"/>
    <property type="match status" value="1"/>
</dbReference>
<dbReference type="Gene3D" id="3.20.20.450">
    <property type="entry name" value="EAL domain"/>
    <property type="match status" value="1"/>
</dbReference>
<dbReference type="InterPro" id="IPR003660">
    <property type="entry name" value="HAMP_dom"/>
</dbReference>
<comment type="caution">
    <text evidence="8">The sequence shown here is derived from an EMBL/GenBank/DDBJ whole genome shotgun (WGS) entry which is preliminary data.</text>
</comment>
<feature type="domain" description="EAL" evidence="5">
    <location>
        <begin position="316"/>
        <end position="569"/>
    </location>
</feature>
<keyword evidence="9" id="KW-1185">Reference proteome</keyword>
<dbReference type="Pfam" id="PF00990">
    <property type="entry name" value="GGDEF"/>
    <property type="match status" value="1"/>
</dbReference>
<dbReference type="SMART" id="SM00267">
    <property type="entry name" value="GGDEF"/>
    <property type="match status" value="1"/>
</dbReference>
<dbReference type="CDD" id="cd01949">
    <property type="entry name" value="GGDEF"/>
    <property type="match status" value="1"/>
</dbReference>
<dbReference type="SUPFAM" id="SSF55073">
    <property type="entry name" value="Nucleotide cyclase"/>
    <property type="match status" value="1"/>
</dbReference>
<name>A0A4R2KXF5_9GAMM</name>
<feature type="domain" description="HAMP" evidence="6">
    <location>
        <begin position="61"/>
        <end position="114"/>
    </location>
</feature>
<protein>
    <recommendedName>
        <fullName evidence="2">cyclic-guanylate-specific phosphodiesterase</fullName>
        <ecNumber evidence="2">3.1.4.52</ecNumber>
    </recommendedName>
</protein>
<dbReference type="EMBL" id="SLWY01000036">
    <property type="protein sequence ID" value="TCO76009.1"/>
    <property type="molecule type" value="Genomic_DNA"/>
</dbReference>
<dbReference type="GO" id="GO:0016020">
    <property type="term" value="C:membrane"/>
    <property type="evidence" value="ECO:0007669"/>
    <property type="project" value="InterPro"/>
</dbReference>
<dbReference type="PROSITE" id="PS50883">
    <property type="entry name" value="EAL"/>
    <property type="match status" value="1"/>
</dbReference>
<dbReference type="FunFam" id="3.30.70.270:FF:000001">
    <property type="entry name" value="Diguanylate cyclase domain protein"/>
    <property type="match status" value="1"/>
</dbReference>
<dbReference type="FunFam" id="3.20.20.450:FF:000001">
    <property type="entry name" value="Cyclic di-GMP phosphodiesterase yahA"/>
    <property type="match status" value="1"/>
</dbReference>
<dbReference type="InterPro" id="IPR052155">
    <property type="entry name" value="Biofilm_reg_signaling"/>
</dbReference>
<feature type="domain" description="GGDEF" evidence="7">
    <location>
        <begin position="168"/>
        <end position="307"/>
    </location>
</feature>
<evidence type="ECO:0000313" key="8">
    <source>
        <dbReference type="EMBL" id="TCO76009.1"/>
    </source>
</evidence>
<dbReference type="PROSITE" id="PS50887">
    <property type="entry name" value="GGDEF"/>
    <property type="match status" value="1"/>
</dbReference>
<proteinExistence type="predicted"/>
<dbReference type="SMART" id="SM00052">
    <property type="entry name" value="EAL"/>
    <property type="match status" value="1"/>
</dbReference>
<reference evidence="8 9" key="1">
    <citation type="submission" date="2019-03" db="EMBL/GenBank/DDBJ databases">
        <title>Genomic Encyclopedia of Type Strains, Phase IV (KMG-IV): sequencing the most valuable type-strain genomes for metagenomic binning, comparative biology and taxonomic classification.</title>
        <authorList>
            <person name="Goeker M."/>
        </authorList>
    </citation>
    <scope>NUCLEOTIDE SEQUENCE [LARGE SCALE GENOMIC DNA]</scope>
    <source>
        <strain evidence="8 9">DSM 25287</strain>
    </source>
</reference>
<evidence type="ECO:0000313" key="9">
    <source>
        <dbReference type="Proteomes" id="UP000295765"/>
    </source>
</evidence>
<accession>A0A4R2KXF5</accession>
<dbReference type="CDD" id="cd01948">
    <property type="entry name" value="EAL"/>
    <property type="match status" value="1"/>
</dbReference>
<dbReference type="RefSeq" id="WP_132545837.1">
    <property type="nucleotide sequence ID" value="NZ_SLWY01000036.1"/>
</dbReference>
<dbReference type="NCBIfam" id="TIGR00254">
    <property type="entry name" value="GGDEF"/>
    <property type="match status" value="1"/>
</dbReference>
<dbReference type="Gene3D" id="6.10.340.10">
    <property type="match status" value="1"/>
</dbReference>
<dbReference type="GO" id="GO:0071732">
    <property type="term" value="P:cellular response to nitric oxide"/>
    <property type="evidence" value="ECO:0007669"/>
    <property type="project" value="UniProtKB-ARBA"/>
</dbReference>
<gene>
    <name evidence="8" type="ORF">EV699_13613</name>
</gene>
<keyword evidence="3" id="KW-0973">c-di-GMP</keyword>
<evidence type="ECO:0000256" key="4">
    <source>
        <dbReference type="ARBA" id="ARBA00051114"/>
    </source>
</evidence>
<evidence type="ECO:0000256" key="2">
    <source>
        <dbReference type="ARBA" id="ARBA00012282"/>
    </source>
</evidence>
<dbReference type="PANTHER" id="PTHR44757">
    <property type="entry name" value="DIGUANYLATE CYCLASE DGCP"/>
    <property type="match status" value="1"/>
</dbReference>
<organism evidence="8 9">
    <name type="scientific">Plasticicumulans lactativorans</name>
    <dbReference type="NCBI Taxonomy" id="1133106"/>
    <lineage>
        <taxon>Bacteria</taxon>
        <taxon>Pseudomonadati</taxon>
        <taxon>Pseudomonadota</taxon>
        <taxon>Gammaproteobacteria</taxon>
        <taxon>Candidatus Competibacteraceae</taxon>
        <taxon>Plasticicumulans</taxon>
    </lineage>
</organism>
<dbReference type="EC" id="3.1.4.52" evidence="2"/>
<dbReference type="AlphaFoldDB" id="A0A4R2KXF5"/>
<dbReference type="SUPFAM" id="SSF141868">
    <property type="entry name" value="EAL domain-like"/>
    <property type="match status" value="1"/>
</dbReference>
<dbReference type="InterPro" id="IPR001633">
    <property type="entry name" value="EAL_dom"/>
</dbReference>
<evidence type="ECO:0000259" key="5">
    <source>
        <dbReference type="PROSITE" id="PS50883"/>
    </source>
</evidence>
<evidence type="ECO:0000259" key="6">
    <source>
        <dbReference type="PROSITE" id="PS50885"/>
    </source>
</evidence>
<evidence type="ECO:0000256" key="1">
    <source>
        <dbReference type="ARBA" id="ARBA00001946"/>
    </source>
</evidence>
<dbReference type="Gene3D" id="3.30.70.270">
    <property type="match status" value="1"/>
</dbReference>